<keyword evidence="5" id="KW-1185">Reference proteome</keyword>
<proteinExistence type="inferred from homology"/>
<dbReference type="Proteomes" id="UP000235836">
    <property type="component" value="Unassembled WGS sequence"/>
</dbReference>
<feature type="domain" description="Histone deacetylase" evidence="3">
    <location>
        <begin position="48"/>
        <end position="325"/>
    </location>
</feature>
<dbReference type="PANTHER" id="PTHR10625">
    <property type="entry name" value="HISTONE DEACETYLASE HDAC1-RELATED"/>
    <property type="match status" value="1"/>
</dbReference>
<organism evidence="4 5">
    <name type="scientific">Corynebacterium tuscaniense</name>
    <dbReference type="NCBI Taxonomy" id="302449"/>
    <lineage>
        <taxon>Bacteria</taxon>
        <taxon>Bacillati</taxon>
        <taxon>Actinomycetota</taxon>
        <taxon>Actinomycetes</taxon>
        <taxon>Mycobacteriales</taxon>
        <taxon>Corynebacteriaceae</taxon>
        <taxon>Corynebacterium</taxon>
    </lineage>
</organism>
<dbReference type="InterPro" id="IPR023696">
    <property type="entry name" value="Ureohydrolase_dom_sf"/>
</dbReference>
<dbReference type="Gene3D" id="3.40.800.20">
    <property type="entry name" value="Histone deacetylase domain"/>
    <property type="match status" value="1"/>
</dbReference>
<dbReference type="GO" id="GO:0005737">
    <property type="term" value="C:cytoplasm"/>
    <property type="evidence" value="ECO:0007669"/>
    <property type="project" value="TreeGrafter"/>
</dbReference>
<dbReference type="CDD" id="cd09996">
    <property type="entry name" value="HDAC_classII_1"/>
    <property type="match status" value="1"/>
</dbReference>
<comment type="similarity">
    <text evidence="1">Belongs to the histone deacetylase family.</text>
</comment>
<dbReference type="GO" id="GO:0040029">
    <property type="term" value="P:epigenetic regulation of gene expression"/>
    <property type="evidence" value="ECO:0007669"/>
    <property type="project" value="TreeGrafter"/>
</dbReference>
<dbReference type="GO" id="GO:0004407">
    <property type="term" value="F:histone deacetylase activity"/>
    <property type="evidence" value="ECO:0007669"/>
    <property type="project" value="TreeGrafter"/>
</dbReference>
<dbReference type="InterPro" id="IPR000286">
    <property type="entry name" value="HDACs"/>
</dbReference>
<evidence type="ECO:0000256" key="2">
    <source>
        <dbReference type="SAM" id="MobiDB-lite"/>
    </source>
</evidence>
<dbReference type="InterPro" id="IPR037138">
    <property type="entry name" value="His_deacetylse_dom_sf"/>
</dbReference>
<dbReference type="RefSeq" id="WP_102724010.1">
    <property type="nucleotide sequence ID" value="NZ_PNHG01000007.1"/>
</dbReference>
<dbReference type="AlphaFoldDB" id="A0A2N6T4S2"/>
<evidence type="ECO:0000259" key="3">
    <source>
        <dbReference type="Pfam" id="PF00850"/>
    </source>
</evidence>
<evidence type="ECO:0000313" key="5">
    <source>
        <dbReference type="Proteomes" id="UP000235836"/>
    </source>
</evidence>
<accession>A0A2N6T4S2</accession>
<dbReference type="PANTHER" id="PTHR10625:SF31">
    <property type="entry name" value="HISTONE DEACETYLASE DOMAIN-CONTAINING PROTEIN"/>
    <property type="match status" value="1"/>
</dbReference>
<dbReference type="InterPro" id="IPR023801">
    <property type="entry name" value="His_deacetylse_dom"/>
</dbReference>
<dbReference type="Pfam" id="PF00850">
    <property type="entry name" value="Hist_deacetyl"/>
    <property type="match status" value="1"/>
</dbReference>
<name>A0A2N6T4S2_9CORY</name>
<evidence type="ECO:0000313" key="4">
    <source>
        <dbReference type="EMBL" id="PMC64320.1"/>
    </source>
</evidence>
<protein>
    <submittedName>
        <fullName evidence="4">Class II histone deacetylase</fullName>
    </submittedName>
</protein>
<sequence>MEKHDGATRKVGYLCDTLFFWHDTGTGGDEPSDPRKGLQPVNRHYSAPEPKKRLHELIQVSRLRDQIVDLRARPATDEEILRAHSAEHLKNMELQSQLPKGGDCGDGGSPFGHNAIDIARLSAGGAIVAMESVLSGDTDCAYALINPPGHHAERDRSLGFCLFNNASIAVAHAKEKWGLERVAIVDWDVHHGNGSQDIWWTDPSVLTISIHQDRNFPVDSGFVDERGGGEGLGHNFNIPLPPGSGNIVYEHVVENLVRPALEQFQPELILVSCGYDAAMQDPLGRMMVTTSGFKRMTALMIETASKVCDGRLVFVQEGGYCQYYVPFCGLATMEELVGADSGFSDGYAAIVEGQIRTEITAEQQAAIQSAQDAYFSSDESGGKVG</sequence>
<dbReference type="PRINTS" id="PR01270">
    <property type="entry name" value="HDASUPER"/>
</dbReference>
<dbReference type="SUPFAM" id="SSF52768">
    <property type="entry name" value="Arginase/deacetylase"/>
    <property type="match status" value="1"/>
</dbReference>
<evidence type="ECO:0000256" key="1">
    <source>
        <dbReference type="ARBA" id="ARBA00005947"/>
    </source>
</evidence>
<comment type="caution">
    <text evidence="4">The sequence shown here is derived from an EMBL/GenBank/DDBJ whole genome shotgun (WGS) entry which is preliminary data.</text>
</comment>
<gene>
    <name evidence="4" type="ORF">CJ203_06130</name>
</gene>
<reference evidence="4 5" key="1">
    <citation type="submission" date="2017-09" db="EMBL/GenBank/DDBJ databases">
        <title>Bacterial strain isolated from the female urinary microbiota.</title>
        <authorList>
            <person name="Thomas-White K."/>
            <person name="Kumar N."/>
            <person name="Forster S."/>
            <person name="Putonti C."/>
            <person name="Lawley T."/>
            <person name="Wolfe A.J."/>
        </authorList>
    </citation>
    <scope>NUCLEOTIDE SEQUENCE [LARGE SCALE GENOMIC DNA]</scope>
    <source>
        <strain evidence="4 5">UMB0792</strain>
    </source>
</reference>
<dbReference type="EMBL" id="PNHG01000007">
    <property type="protein sequence ID" value="PMC64320.1"/>
    <property type="molecule type" value="Genomic_DNA"/>
</dbReference>
<feature type="region of interest" description="Disordered" evidence="2">
    <location>
        <begin position="26"/>
        <end position="50"/>
    </location>
</feature>